<feature type="transmembrane region" description="Helical" evidence="2">
    <location>
        <begin position="14"/>
        <end position="37"/>
    </location>
</feature>
<gene>
    <name evidence="5" type="ORF">PNOK_0142800</name>
</gene>
<evidence type="ECO:0000256" key="1">
    <source>
        <dbReference type="ARBA" id="ARBA00022729"/>
    </source>
</evidence>
<feature type="transmembrane region" description="Helical" evidence="2">
    <location>
        <begin position="68"/>
        <end position="86"/>
    </location>
</feature>
<dbReference type="InterPro" id="IPR015202">
    <property type="entry name" value="GO-like_E_set"/>
</dbReference>
<dbReference type="OrthoDB" id="2019572at2759"/>
<dbReference type="InterPro" id="IPR013783">
    <property type="entry name" value="Ig-like_fold"/>
</dbReference>
<feature type="domain" description="Glyoxal oxidase N-terminal" evidence="3">
    <location>
        <begin position="316"/>
        <end position="697"/>
    </location>
</feature>
<dbReference type="Gene3D" id="2.130.10.80">
    <property type="entry name" value="Galactose oxidase/kelch, beta-propeller"/>
    <property type="match status" value="1"/>
</dbReference>
<keyword evidence="2" id="KW-0472">Membrane</keyword>
<dbReference type="SUPFAM" id="SSF81296">
    <property type="entry name" value="E set domains"/>
    <property type="match status" value="1"/>
</dbReference>
<dbReference type="PANTHER" id="PTHR32208">
    <property type="entry name" value="SECRETED PROTEIN-RELATED"/>
    <property type="match status" value="1"/>
</dbReference>
<dbReference type="Proteomes" id="UP000217199">
    <property type="component" value="Unassembled WGS sequence"/>
</dbReference>
<name>A0A286UXN4_9AGAM</name>
<keyword evidence="2" id="KW-1133">Transmembrane helix</keyword>
<dbReference type="Pfam" id="PF07250">
    <property type="entry name" value="Glyoxal_oxid_N"/>
    <property type="match status" value="1"/>
</dbReference>
<keyword evidence="6" id="KW-1185">Reference proteome</keyword>
<comment type="caution">
    <text evidence="5">The sequence shown here is derived from an EMBL/GenBank/DDBJ whole genome shotgun (WGS) entry which is preliminary data.</text>
</comment>
<dbReference type="CDD" id="cd02851">
    <property type="entry name" value="E_set_GO_C"/>
    <property type="match status" value="1"/>
</dbReference>
<dbReference type="InterPro" id="IPR037293">
    <property type="entry name" value="Gal_Oxidase_central_sf"/>
</dbReference>
<dbReference type="SUPFAM" id="SSF50965">
    <property type="entry name" value="Galactose oxidase, central domain"/>
    <property type="match status" value="1"/>
</dbReference>
<evidence type="ECO:0000313" key="5">
    <source>
        <dbReference type="EMBL" id="PAV24360.1"/>
    </source>
</evidence>
<feature type="domain" description="Galactose oxidase-like Early set" evidence="4">
    <location>
        <begin position="702"/>
        <end position="798"/>
    </location>
</feature>
<dbReference type="Gene3D" id="2.60.120.260">
    <property type="entry name" value="Galactose-binding domain-like"/>
    <property type="match status" value="1"/>
</dbReference>
<evidence type="ECO:0000256" key="2">
    <source>
        <dbReference type="SAM" id="Phobius"/>
    </source>
</evidence>
<dbReference type="InParanoid" id="A0A286UXN4"/>
<evidence type="ECO:0000313" key="6">
    <source>
        <dbReference type="Proteomes" id="UP000217199"/>
    </source>
</evidence>
<protein>
    <submittedName>
        <fullName evidence="5">Copper radical oxidase</fullName>
    </submittedName>
</protein>
<dbReference type="InterPro" id="IPR011043">
    <property type="entry name" value="Gal_Oxase/kelch_b-propeller"/>
</dbReference>
<proteinExistence type="predicted"/>
<keyword evidence="1" id="KW-0732">Signal</keyword>
<keyword evidence="2" id="KW-0812">Transmembrane</keyword>
<organism evidence="5 6">
    <name type="scientific">Pyrrhoderma noxium</name>
    <dbReference type="NCBI Taxonomy" id="2282107"/>
    <lineage>
        <taxon>Eukaryota</taxon>
        <taxon>Fungi</taxon>
        <taxon>Dikarya</taxon>
        <taxon>Basidiomycota</taxon>
        <taxon>Agaricomycotina</taxon>
        <taxon>Agaricomycetes</taxon>
        <taxon>Hymenochaetales</taxon>
        <taxon>Hymenochaetaceae</taxon>
        <taxon>Pyrrhoderma</taxon>
    </lineage>
</organism>
<sequence>MSGSDPSLAVSLDLIGALTSLVLNPHLLFSAFCVYTVGEDMSSRTSSVVMYPRSDAAFRMPDTDAASVWWHMYLPTPLFLFILQLFSPTDAREPAWNGHVIPGARTPSKFTPFYVPPGSTAIYSTDPSISYSGSWRTSHSANNINDSAQTTSEKGASATLLFSGTGIELYGSKGKRFGQADVKLDGKLIRTLDGYSNKDLAQQLMFFSYGLSPSEHSIKIINKGSKSGSLLEVDAFVINSPISTPNKPAVHSEQMPPEFRPSVLATNSNLNSEWTLLQKGSTGVAAMQLAIISQSHAVIIDKVEHNPLTINGHPAWGALYNLNTHSLKPLDVRSNSFCSGGAFLSNGTLINVGGNPVVADKTAAADFGDVDGLQAIRLFHPCDSEIVSTCEIYENHNRIRMASPRWYNTVTRISDGSAMIIGGSKKGGWMNNETTNNPTIEYYPPKGIHGSKGLPITLPFLKDTLNSNLFPIAFSLPGGKVFLAANNDATIYDWQANLERRLPQIPNGVRVTYPMTGTGLLLPLSSENNYTPEILLCGGSTVDDTKPGYEINSQDPASAQCARMLLTDEGISAGWQTEQMPQARTMPDAVLLPTGKILIVNGAGSGISGYANVIGQVGQSNADNPVFTPVLYDPSAPSGLRFSSSGMPTSQIPRLYHSVATLTPKGDIMIAGSNPNLDRSEVKYGTEYRVEWLSPPYMSMERPVINAIPSMIGFGQKVKMNVNLPNSASDADVKVACMDLGYVTHAVHANSRLVYLVFQRDADILTVTGPPDGGVYPPGPAFIYLVVDGVPSVGRKVIIGDGKDPDVDKEALDNVLRVTQVDQYEKIRKSGDGGDDE</sequence>
<dbReference type="InterPro" id="IPR014756">
    <property type="entry name" value="Ig_E-set"/>
</dbReference>
<dbReference type="EMBL" id="NBII01000001">
    <property type="protein sequence ID" value="PAV24360.1"/>
    <property type="molecule type" value="Genomic_DNA"/>
</dbReference>
<dbReference type="Gene3D" id="2.60.40.10">
    <property type="entry name" value="Immunoglobulins"/>
    <property type="match status" value="1"/>
</dbReference>
<dbReference type="InterPro" id="IPR009880">
    <property type="entry name" value="Glyoxal_oxidase_N"/>
</dbReference>
<reference evidence="5 6" key="1">
    <citation type="journal article" date="2017" name="Mol. Ecol.">
        <title>Comparative and population genomic landscape of Phellinus noxius: A hypervariable fungus causing root rot in trees.</title>
        <authorList>
            <person name="Chung C.L."/>
            <person name="Lee T.J."/>
            <person name="Akiba M."/>
            <person name="Lee H.H."/>
            <person name="Kuo T.H."/>
            <person name="Liu D."/>
            <person name="Ke H.M."/>
            <person name="Yokoi T."/>
            <person name="Roa M.B."/>
            <person name="Lu M.J."/>
            <person name="Chang Y.Y."/>
            <person name="Ann P.J."/>
            <person name="Tsai J.N."/>
            <person name="Chen C.Y."/>
            <person name="Tzean S.S."/>
            <person name="Ota Y."/>
            <person name="Hattori T."/>
            <person name="Sahashi N."/>
            <person name="Liou R.F."/>
            <person name="Kikuchi T."/>
            <person name="Tsai I.J."/>
        </authorList>
    </citation>
    <scope>NUCLEOTIDE SEQUENCE [LARGE SCALE GENOMIC DNA]</scope>
    <source>
        <strain evidence="5 6">FFPRI411160</strain>
    </source>
</reference>
<dbReference type="PANTHER" id="PTHR32208:SF96">
    <property type="entry name" value="GLYOXAL OXIDASE"/>
    <property type="match status" value="1"/>
</dbReference>
<dbReference type="Pfam" id="PF09118">
    <property type="entry name" value="GO-like_E_set"/>
    <property type="match status" value="1"/>
</dbReference>
<dbReference type="AlphaFoldDB" id="A0A286UXN4"/>
<accession>A0A286UXN4</accession>
<evidence type="ECO:0000259" key="3">
    <source>
        <dbReference type="Pfam" id="PF07250"/>
    </source>
</evidence>
<evidence type="ECO:0000259" key="4">
    <source>
        <dbReference type="Pfam" id="PF09118"/>
    </source>
</evidence>
<dbReference type="STRING" id="2282107.A0A286UXN4"/>